<gene>
    <name evidence="1" type="ORF">C9J12_14055</name>
</gene>
<reference evidence="1 2" key="1">
    <citation type="submission" date="2018-01" db="EMBL/GenBank/DDBJ databases">
        <title>Whole genome sequencing of Histamine producing bacteria.</title>
        <authorList>
            <person name="Butler K."/>
        </authorList>
    </citation>
    <scope>NUCLEOTIDE SEQUENCE [LARGE SCALE GENOMIC DNA]</scope>
    <source>
        <strain evidence="1 2">JCM 12947</strain>
    </source>
</reference>
<evidence type="ECO:0000313" key="2">
    <source>
        <dbReference type="Proteomes" id="UP000240987"/>
    </source>
</evidence>
<dbReference type="OrthoDB" id="5816727at2"/>
<keyword evidence="2" id="KW-1185">Reference proteome</keyword>
<dbReference type="AlphaFoldDB" id="A0A2T3JFH4"/>
<proteinExistence type="predicted"/>
<dbReference type="Proteomes" id="UP000240987">
    <property type="component" value="Unassembled WGS sequence"/>
</dbReference>
<dbReference type="RefSeq" id="WP_107243294.1">
    <property type="nucleotide sequence ID" value="NZ_PYMJ01000013.1"/>
</dbReference>
<evidence type="ECO:0000313" key="1">
    <source>
        <dbReference type="EMBL" id="PSU47671.1"/>
    </source>
</evidence>
<organism evidence="1 2">
    <name type="scientific">Photobacterium frigidiphilum</name>
    <dbReference type="NCBI Taxonomy" id="264736"/>
    <lineage>
        <taxon>Bacteria</taxon>
        <taxon>Pseudomonadati</taxon>
        <taxon>Pseudomonadota</taxon>
        <taxon>Gammaproteobacteria</taxon>
        <taxon>Vibrionales</taxon>
        <taxon>Vibrionaceae</taxon>
        <taxon>Photobacterium</taxon>
    </lineage>
</organism>
<protein>
    <submittedName>
        <fullName evidence="1">Uncharacterized protein</fullName>
    </submittedName>
</protein>
<name>A0A2T3JFH4_9GAMM</name>
<sequence length="116" mass="13810">MQQEEFETLVKDLCQKETLPEVLEALKASEEQEVVDAAVSLTGQFQLAEIDNEKRIYHVFTQENDDGKEEEYVEWVMNDGDEMLKFVAWFFYIMFEIKHKDTYQVVGRTYLQQKRS</sequence>
<dbReference type="EMBL" id="PYMJ01000013">
    <property type="protein sequence ID" value="PSU47671.1"/>
    <property type="molecule type" value="Genomic_DNA"/>
</dbReference>
<accession>A0A2T3JFH4</accession>
<comment type="caution">
    <text evidence="1">The sequence shown here is derived from an EMBL/GenBank/DDBJ whole genome shotgun (WGS) entry which is preliminary data.</text>
</comment>